<dbReference type="Proteomes" id="UP000054935">
    <property type="component" value="Unassembled WGS sequence"/>
</dbReference>
<dbReference type="Gene3D" id="3.60.10.10">
    <property type="entry name" value="Endonuclease/exonuclease/phosphatase"/>
    <property type="match status" value="1"/>
</dbReference>
<feature type="domain" description="Endonuclease/exonuclease/phosphatase" evidence="1">
    <location>
        <begin position="45"/>
        <end position="291"/>
    </location>
</feature>
<gene>
    <name evidence="2" type="ORF">TRN7648_02660</name>
</gene>
<sequence length="323" mass="34544">MLLLLCGPALADTVRVATWDGKFSRKHPGILVKELASGDPVPGVDVIAEASPDVLLLTDLDYDAGLVALRLLADQAGGYPHLFAQRPNTGRPTGLDLDGDGRLGGPGDAQGFGWFSGQSGMAVLSRYPVELISDNSAILWRDVPSTAMVPEDTGHDIQRLASSGFWALRIDAPTPFTLLTLAATPPVFDGPEDRNGRRGRDEVLFWPNRLSNPATAPPAPWVIAGKFNIDPMRGDGRHEAARAVLADPRWTDPLPGQPTAAWDDLGELRLSYVLPDRALPVLDAGVTPPAPDAGPHRLVWVDLDLAPTQAQPPRPPPRPGPSR</sequence>
<keyword evidence="3" id="KW-1185">Reference proteome</keyword>
<reference evidence="2 3" key="1">
    <citation type="submission" date="2015-09" db="EMBL/GenBank/DDBJ databases">
        <authorList>
            <consortium name="Swine Surveillance"/>
        </authorList>
    </citation>
    <scope>NUCLEOTIDE SEQUENCE [LARGE SCALE GENOMIC DNA]</scope>
    <source>
        <strain evidence="2 3">CECT 7648</strain>
    </source>
</reference>
<accession>A0A0P1GDR1</accession>
<organism evidence="2 3">
    <name type="scientific">Tropicibacter naphthalenivorans</name>
    <dbReference type="NCBI Taxonomy" id="441103"/>
    <lineage>
        <taxon>Bacteria</taxon>
        <taxon>Pseudomonadati</taxon>
        <taxon>Pseudomonadota</taxon>
        <taxon>Alphaproteobacteria</taxon>
        <taxon>Rhodobacterales</taxon>
        <taxon>Roseobacteraceae</taxon>
        <taxon>Tropicibacter</taxon>
    </lineage>
</organism>
<evidence type="ECO:0000313" key="2">
    <source>
        <dbReference type="EMBL" id="CUH79814.1"/>
    </source>
</evidence>
<evidence type="ECO:0000259" key="1">
    <source>
        <dbReference type="Pfam" id="PF03372"/>
    </source>
</evidence>
<evidence type="ECO:0000313" key="3">
    <source>
        <dbReference type="Proteomes" id="UP000054935"/>
    </source>
</evidence>
<dbReference type="SUPFAM" id="SSF56219">
    <property type="entry name" value="DNase I-like"/>
    <property type="match status" value="1"/>
</dbReference>
<dbReference type="STRING" id="441103.TRN7648_02660"/>
<dbReference type="Pfam" id="PF03372">
    <property type="entry name" value="Exo_endo_phos"/>
    <property type="match status" value="1"/>
</dbReference>
<dbReference type="GO" id="GO:0003824">
    <property type="term" value="F:catalytic activity"/>
    <property type="evidence" value="ECO:0007669"/>
    <property type="project" value="InterPro"/>
</dbReference>
<protein>
    <recommendedName>
        <fullName evidence="1">Endonuclease/exonuclease/phosphatase domain-containing protein</fullName>
    </recommendedName>
</protein>
<dbReference type="InterPro" id="IPR036691">
    <property type="entry name" value="Endo/exonu/phosph_ase_sf"/>
</dbReference>
<proteinExistence type="predicted"/>
<dbReference type="EMBL" id="CYSE01000004">
    <property type="protein sequence ID" value="CUH79814.1"/>
    <property type="molecule type" value="Genomic_DNA"/>
</dbReference>
<dbReference type="AlphaFoldDB" id="A0A0P1GDR1"/>
<dbReference type="InterPro" id="IPR005135">
    <property type="entry name" value="Endo/exonuclease/phosphatase"/>
</dbReference>
<name>A0A0P1GDR1_9RHOB</name>